<dbReference type="AlphaFoldDB" id="A0A8H3BR17"/>
<organism evidence="1 2">
    <name type="scientific">Rhizoctonia solani</name>
    <dbReference type="NCBI Taxonomy" id="456999"/>
    <lineage>
        <taxon>Eukaryota</taxon>
        <taxon>Fungi</taxon>
        <taxon>Dikarya</taxon>
        <taxon>Basidiomycota</taxon>
        <taxon>Agaricomycotina</taxon>
        <taxon>Agaricomycetes</taxon>
        <taxon>Cantharellales</taxon>
        <taxon>Ceratobasidiaceae</taxon>
        <taxon>Rhizoctonia</taxon>
    </lineage>
</organism>
<reference evidence="1" key="1">
    <citation type="submission" date="2021-01" db="EMBL/GenBank/DDBJ databases">
        <authorList>
            <person name="Kaushik A."/>
        </authorList>
    </citation>
    <scope>NUCLEOTIDE SEQUENCE</scope>
    <source>
        <strain evidence="1">AG1-1C</strain>
    </source>
</reference>
<evidence type="ECO:0000313" key="2">
    <source>
        <dbReference type="Proteomes" id="UP000663846"/>
    </source>
</evidence>
<proteinExistence type="predicted"/>
<sequence length="175" mass="19804">MAPVMTKKVKGKAPACDNYPNRRLTAGWLRFQRNIWNRSSKIQGSNEEGRSIERAVRMWDRITKRRMREDTPFGSEKSRYAATRQDTGSLTHSQRLAPTWTPTRLGCHCRLELGFKLELELELGRTSAFDLRLNSPLHAPWFSPSLLLSPVPRSGPCHCICPRDLASTPGAAPAF</sequence>
<name>A0A8H3BR17_9AGAM</name>
<dbReference type="EMBL" id="CAJMWS010000748">
    <property type="protein sequence ID" value="CAE6461637.1"/>
    <property type="molecule type" value="Genomic_DNA"/>
</dbReference>
<accession>A0A8H3BR17</accession>
<gene>
    <name evidence="1" type="ORF">RDB_LOCUS160899</name>
</gene>
<evidence type="ECO:0000313" key="1">
    <source>
        <dbReference type="EMBL" id="CAE6461637.1"/>
    </source>
</evidence>
<dbReference type="Proteomes" id="UP000663846">
    <property type="component" value="Unassembled WGS sequence"/>
</dbReference>
<protein>
    <submittedName>
        <fullName evidence="1">Uncharacterized protein</fullName>
    </submittedName>
</protein>
<comment type="caution">
    <text evidence="1">The sequence shown here is derived from an EMBL/GenBank/DDBJ whole genome shotgun (WGS) entry which is preliminary data.</text>
</comment>